<comment type="subcellular location">
    <subcellularLocation>
        <location evidence="1">Mitochondrion inner membrane</location>
        <topology evidence="1">Single-pass membrane protein</topology>
    </subcellularLocation>
</comment>
<dbReference type="Proteomes" id="UP000652761">
    <property type="component" value="Unassembled WGS sequence"/>
</dbReference>
<dbReference type="InterPro" id="IPR023214">
    <property type="entry name" value="HAD_sf"/>
</dbReference>
<dbReference type="Gene3D" id="3.40.50.1000">
    <property type="entry name" value="HAD superfamily/HAD-like"/>
    <property type="match status" value="1"/>
</dbReference>
<dbReference type="SMART" id="SM00577">
    <property type="entry name" value="CPDc"/>
    <property type="match status" value="1"/>
</dbReference>
<dbReference type="PANTHER" id="PTHR12210">
    <property type="entry name" value="DULLARD PROTEIN PHOSPHATASE"/>
    <property type="match status" value="1"/>
</dbReference>
<evidence type="ECO:0000256" key="1">
    <source>
        <dbReference type="RuleBase" id="RU365079"/>
    </source>
</evidence>
<dbReference type="InterPro" id="IPR004274">
    <property type="entry name" value="FCP1_dom"/>
</dbReference>
<evidence type="ECO:0000259" key="2">
    <source>
        <dbReference type="PROSITE" id="PS50969"/>
    </source>
</evidence>
<keyword evidence="1" id="KW-0813">Transport</keyword>
<evidence type="ECO:0000313" key="4">
    <source>
        <dbReference type="Proteomes" id="UP000652761"/>
    </source>
</evidence>
<name>A0A843U4M7_COLES</name>
<dbReference type="GO" id="GO:0015031">
    <property type="term" value="P:protein transport"/>
    <property type="evidence" value="ECO:0007669"/>
    <property type="project" value="UniProtKB-KW"/>
</dbReference>
<gene>
    <name evidence="3" type="ORF">Taro_009333</name>
</gene>
<keyword evidence="4" id="KW-1185">Reference proteome</keyword>
<evidence type="ECO:0000313" key="3">
    <source>
        <dbReference type="EMBL" id="MQL76940.1"/>
    </source>
</evidence>
<protein>
    <recommendedName>
        <fullName evidence="1">Mitochondrial import inner membrane translocase subunit TIM50</fullName>
    </recommendedName>
</protein>
<dbReference type="AlphaFoldDB" id="A0A843U4M7"/>
<organism evidence="3 4">
    <name type="scientific">Colocasia esculenta</name>
    <name type="common">Wild taro</name>
    <name type="synonym">Arum esculentum</name>
    <dbReference type="NCBI Taxonomy" id="4460"/>
    <lineage>
        <taxon>Eukaryota</taxon>
        <taxon>Viridiplantae</taxon>
        <taxon>Streptophyta</taxon>
        <taxon>Embryophyta</taxon>
        <taxon>Tracheophyta</taxon>
        <taxon>Spermatophyta</taxon>
        <taxon>Magnoliopsida</taxon>
        <taxon>Liliopsida</taxon>
        <taxon>Araceae</taxon>
        <taxon>Aroideae</taxon>
        <taxon>Colocasieae</taxon>
        <taxon>Colocasia</taxon>
    </lineage>
</organism>
<feature type="domain" description="FCP1 homology" evidence="2">
    <location>
        <begin position="45"/>
        <end position="201"/>
    </location>
</feature>
<dbReference type="GO" id="GO:0005744">
    <property type="term" value="C:TIM23 mitochondrial import inner membrane translocase complex"/>
    <property type="evidence" value="ECO:0007669"/>
    <property type="project" value="UniProtKB-UniRule"/>
</dbReference>
<comment type="subunit">
    <text evidence="1">Component of the TIM23 complex.</text>
</comment>
<keyword evidence="1" id="KW-0653">Protein transport</keyword>
<dbReference type="OrthoDB" id="1711508at2759"/>
<dbReference type="EMBL" id="NMUH01000323">
    <property type="protein sequence ID" value="MQL76940.1"/>
    <property type="molecule type" value="Genomic_DNA"/>
</dbReference>
<keyword evidence="1" id="KW-0811">Translocation</keyword>
<keyword evidence="1" id="KW-0809">Transit peptide</keyword>
<proteinExistence type="inferred from homology"/>
<dbReference type="PROSITE" id="PS50969">
    <property type="entry name" value="FCP1"/>
    <property type="match status" value="1"/>
</dbReference>
<feature type="non-terminal residue" evidence="3">
    <location>
        <position position="1"/>
    </location>
</feature>
<accession>A0A843U4M7</accession>
<comment type="caution">
    <text evidence="3">The sequence shown here is derived from an EMBL/GenBank/DDBJ whole genome shotgun (WGS) entry which is preliminary data.</text>
</comment>
<comment type="function">
    <text evidence="1">Essential component of the TIM23 complex, a complex that mediates the translocation of transit peptide-containing proteins across the mitochondrial inner membrane.</text>
</comment>
<dbReference type="InterPro" id="IPR050365">
    <property type="entry name" value="TIM50"/>
</dbReference>
<keyword evidence="1" id="KW-0496">Mitochondrion</keyword>
<dbReference type="SUPFAM" id="SSF56784">
    <property type="entry name" value="HAD-like"/>
    <property type="match status" value="1"/>
</dbReference>
<dbReference type="Pfam" id="PF03031">
    <property type="entry name" value="NIF"/>
    <property type="match status" value="1"/>
</dbReference>
<dbReference type="InterPro" id="IPR036412">
    <property type="entry name" value="HAD-like_sf"/>
</dbReference>
<comment type="similarity">
    <text evidence="1">Belongs to the TIM50 family.</text>
</comment>
<reference evidence="3" key="1">
    <citation type="submission" date="2017-07" db="EMBL/GenBank/DDBJ databases">
        <title>Taro Niue Genome Assembly and Annotation.</title>
        <authorList>
            <person name="Atibalentja N."/>
            <person name="Keating K."/>
            <person name="Fields C.J."/>
        </authorList>
    </citation>
    <scope>NUCLEOTIDE SEQUENCE</scope>
    <source>
        <strain evidence="3">Niue_2</strain>
        <tissue evidence="3">Leaf</tissue>
    </source>
</reference>
<sequence length="201" mass="22410">MQMGATCNCDGDGDGKLKGKNKDGEVAASLASAHPREKLSLSSPSCGKKKLLILDINGLLAHTFFHDQGVKIPASRLPDVVMGLKYVFKRPFCDDFLRFCFDNFEIAIWSSATRRNVVGAVECVMGAFADRLLFIWDQGQCTDTGFKTLEKKDKPLFVKQLSKVWDEDAIHNSLPQWHRGRFSPTNTLLVDDSPYKALLNP</sequence>